<dbReference type="EMBL" id="UFRN01000002">
    <property type="protein sequence ID" value="SUT93326.1"/>
    <property type="molecule type" value="Genomic_DNA"/>
</dbReference>
<dbReference type="Pfam" id="PF09614">
    <property type="entry name" value="Cas_Csy2"/>
    <property type="match status" value="1"/>
</dbReference>
<sequence length="319" mass="35902">MNYPNFYLLFDHIEIQAANTISSPITYGFPALTGFTGAIHALSRKLFSQQVELGGVMIACHDYQILGYKNSDFSDLTFNQTRNPLKKNGDSPSIIEEGKIHLDISLVVEMEVKDPELYYALNSQDSEQKTQFLEHCKKLLMQQRIAGGSVFQIENVELFNLSEESEIKLALMPAFVLMDAKQILADITQSLQNGISNNEITIYPATPNANVLDALLEVATLHHIPLSENATSQEWETFNVNQGKGWLVPIPVGYQAISPLFTAGEMQNCRVTEYPSQYVETVYSLGKWVFPFSLPDDLSQCFWHYNTPQDNLYLITQGA</sequence>
<evidence type="ECO:0000313" key="2">
    <source>
        <dbReference type="Proteomes" id="UP000254253"/>
    </source>
</evidence>
<dbReference type="CDD" id="cd09736">
    <property type="entry name" value="Csy2_I-F"/>
    <property type="match status" value="1"/>
</dbReference>
<evidence type="ECO:0000313" key="1">
    <source>
        <dbReference type="EMBL" id="SUT93326.1"/>
    </source>
</evidence>
<reference evidence="1 2" key="1">
    <citation type="submission" date="2018-06" db="EMBL/GenBank/DDBJ databases">
        <authorList>
            <consortium name="Pathogen Informatics"/>
            <person name="Doyle S."/>
        </authorList>
    </citation>
    <scope>NUCLEOTIDE SEQUENCE [LARGE SCALE GENOMIC DNA]</scope>
    <source>
        <strain evidence="1 2">NCTC4191</strain>
    </source>
</reference>
<accession>A0A380TY15</accession>
<dbReference type="NCBIfam" id="TIGR02565">
    <property type="entry name" value="cas_Csy2"/>
    <property type="match status" value="1"/>
</dbReference>
<organism evidence="1 2">
    <name type="scientific">Actinobacillus lignieresii</name>
    <dbReference type="NCBI Taxonomy" id="720"/>
    <lineage>
        <taxon>Bacteria</taxon>
        <taxon>Pseudomonadati</taxon>
        <taxon>Pseudomonadota</taxon>
        <taxon>Gammaproteobacteria</taxon>
        <taxon>Pasteurellales</taxon>
        <taxon>Pasteurellaceae</taxon>
        <taxon>Actinobacillus</taxon>
    </lineage>
</organism>
<proteinExistence type="predicted"/>
<name>A0A380TY15_ACTLI</name>
<dbReference type="InterPro" id="IPR013398">
    <property type="entry name" value="CRISPR-assoc_prot_Csy2"/>
</dbReference>
<dbReference type="RefSeq" id="WP_115590524.1">
    <property type="nucleotide sequence ID" value="NZ_UFRN01000002.1"/>
</dbReference>
<keyword evidence="2" id="KW-1185">Reference proteome</keyword>
<protein>
    <submittedName>
        <fullName evidence="1">CRISPR-associated protein</fullName>
    </submittedName>
</protein>
<dbReference type="AlphaFoldDB" id="A0A380TY15"/>
<dbReference type="Proteomes" id="UP000254253">
    <property type="component" value="Unassembled WGS sequence"/>
</dbReference>
<gene>
    <name evidence="1" type="ORF">NCTC4191_01158</name>
</gene>